<dbReference type="SUPFAM" id="SSF51679">
    <property type="entry name" value="Bacterial luciferase-like"/>
    <property type="match status" value="1"/>
</dbReference>
<dbReference type="EC" id="1.-.-.-" evidence="3"/>
<feature type="domain" description="Luciferase-like" evidence="2">
    <location>
        <begin position="2"/>
        <end position="296"/>
    </location>
</feature>
<dbReference type="EMBL" id="CP087164">
    <property type="protein sequence ID" value="UGS34529.1"/>
    <property type="molecule type" value="Genomic_DNA"/>
</dbReference>
<evidence type="ECO:0000259" key="2">
    <source>
        <dbReference type="Pfam" id="PF00296"/>
    </source>
</evidence>
<proteinExistence type="predicted"/>
<dbReference type="AlphaFoldDB" id="A0A9E7BZF8"/>
<gene>
    <name evidence="3" type="ORF">DSM104329_00907</name>
</gene>
<keyword evidence="1 3" id="KW-0560">Oxidoreductase</keyword>
<dbReference type="Gene3D" id="3.20.20.30">
    <property type="entry name" value="Luciferase-like domain"/>
    <property type="match status" value="1"/>
</dbReference>
<dbReference type="Pfam" id="PF00296">
    <property type="entry name" value="Bac_luciferase"/>
    <property type="match status" value="1"/>
</dbReference>
<dbReference type="RefSeq" id="WP_259316183.1">
    <property type="nucleotide sequence ID" value="NZ_CP087164.1"/>
</dbReference>
<name>A0A9E7BZF8_9ACTN</name>
<dbReference type="GO" id="GO:0016705">
    <property type="term" value="F:oxidoreductase activity, acting on paired donors, with incorporation or reduction of molecular oxygen"/>
    <property type="evidence" value="ECO:0007669"/>
    <property type="project" value="InterPro"/>
</dbReference>
<evidence type="ECO:0000256" key="1">
    <source>
        <dbReference type="ARBA" id="ARBA00023002"/>
    </source>
</evidence>
<dbReference type="InterPro" id="IPR011251">
    <property type="entry name" value="Luciferase-like_dom"/>
</dbReference>
<accession>A0A9E7BZF8</accession>
<evidence type="ECO:0000313" key="3">
    <source>
        <dbReference type="EMBL" id="UGS34529.1"/>
    </source>
</evidence>
<dbReference type="CDD" id="cd01097">
    <property type="entry name" value="Tetrahydromethanopterin_reductase"/>
    <property type="match status" value="1"/>
</dbReference>
<dbReference type="PANTHER" id="PTHR43244">
    <property type="match status" value="1"/>
</dbReference>
<protein>
    <submittedName>
        <fullName evidence="3">Coenzyme F420-dependent oxidoreductase</fullName>
        <ecNumber evidence="3">1.-.-.-</ecNumber>
    </submittedName>
</protein>
<organism evidence="3 4">
    <name type="scientific">Capillimicrobium parvum</name>
    <dbReference type="NCBI Taxonomy" id="2884022"/>
    <lineage>
        <taxon>Bacteria</taxon>
        <taxon>Bacillati</taxon>
        <taxon>Actinomycetota</taxon>
        <taxon>Thermoleophilia</taxon>
        <taxon>Solirubrobacterales</taxon>
        <taxon>Capillimicrobiaceae</taxon>
        <taxon>Capillimicrobium</taxon>
    </lineage>
</organism>
<evidence type="ECO:0000313" key="4">
    <source>
        <dbReference type="Proteomes" id="UP001162834"/>
    </source>
</evidence>
<keyword evidence="4" id="KW-1185">Reference proteome</keyword>
<dbReference type="InterPro" id="IPR036661">
    <property type="entry name" value="Luciferase-like_sf"/>
</dbReference>
<dbReference type="InterPro" id="IPR050564">
    <property type="entry name" value="F420-G6PD/mer"/>
</dbReference>
<sequence length="317" mass="33604">MVRLARRAEAAGFESAWVAETRMTRDAFVPMAAIAQATERMHVGSAIVNVFNRSPMVIAVTLTSLRELAPHRVIGGLGAGSPLILGKQGIAFHRPVTRLREYVQVLRPLLAGDPVTFSGETIELDDVRIEDIAAGTSPGLGGGDVVPLYLGVTGPRALELGGEVADGVLINGFMSTAYVDRALDRIGRGAARAGRALDDVDVCSLLVTSCDERSSVAKDRARRLIAMYLSMFANIARESGLDESRVAHTRERFQAGGIDAAAATIDDDIVDTLTVAGTPDECAARMDAYRARGVNHLVLSPIGDTHELVIDALGATC</sequence>
<dbReference type="Proteomes" id="UP001162834">
    <property type="component" value="Chromosome"/>
</dbReference>
<dbReference type="PANTHER" id="PTHR43244:SF1">
    <property type="entry name" value="5,10-METHYLENETETRAHYDROMETHANOPTERIN REDUCTASE"/>
    <property type="match status" value="1"/>
</dbReference>
<dbReference type="KEGG" id="sbae:DSM104329_00907"/>
<reference evidence="3" key="1">
    <citation type="journal article" date="2022" name="Int. J. Syst. Evol. Microbiol.">
        <title>Pseudomonas aegrilactucae sp. nov. and Pseudomonas morbosilactucae sp. nov., pathogens causing bacterial rot of lettuce in Japan.</title>
        <authorList>
            <person name="Sawada H."/>
            <person name="Fujikawa T."/>
            <person name="Satou M."/>
        </authorList>
    </citation>
    <scope>NUCLEOTIDE SEQUENCE</scope>
    <source>
        <strain evidence="3">0166_1</strain>
    </source>
</reference>